<proteinExistence type="predicted"/>
<dbReference type="InterPro" id="IPR013785">
    <property type="entry name" value="Aldolase_TIM"/>
</dbReference>
<keyword evidence="4" id="KW-0521">NADP</keyword>
<feature type="domain" description="NADH:flavin oxidoreductase/NADH oxidase N-terminal" evidence="7">
    <location>
        <begin position="47"/>
        <end position="400"/>
    </location>
</feature>
<dbReference type="AlphaFoldDB" id="A0A8H7ZI33"/>
<dbReference type="EMBL" id="JAEOAQ010000003">
    <property type="protein sequence ID" value="KAG5419221.1"/>
    <property type="molecule type" value="Genomic_DNA"/>
</dbReference>
<evidence type="ECO:0000256" key="1">
    <source>
        <dbReference type="ARBA" id="ARBA00001917"/>
    </source>
</evidence>
<dbReference type="InterPro" id="IPR044152">
    <property type="entry name" value="YqjM-like"/>
</dbReference>
<dbReference type="GO" id="GO:0003959">
    <property type="term" value="F:NADPH dehydrogenase activity"/>
    <property type="evidence" value="ECO:0007669"/>
    <property type="project" value="InterPro"/>
</dbReference>
<organism evidence="8 9">
    <name type="scientific">Candida metapsilosis</name>
    <dbReference type="NCBI Taxonomy" id="273372"/>
    <lineage>
        <taxon>Eukaryota</taxon>
        <taxon>Fungi</taxon>
        <taxon>Dikarya</taxon>
        <taxon>Ascomycota</taxon>
        <taxon>Saccharomycotina</taxon>
        <taxon>Pichiomycetes</taxon>
        <taxon>Debaryomycetaceae</taxon>
        <taxon>Candida/Lodderomyces clade</taxon>
        <taxon>Candida</taxon>
    </lineage>
</organism>
<comment type="caution">
    <text evidence="8">The sequence shown here is derived from an EMBL/GenBank/DDBJ whole genome shotgun (WGS) entry which is preliminary data.</text>
</comment>
<accession>A0A8H7ZI33</accession>
<feature type="region of interest" description="Disordered" evidence="6">
    <location>
        <begin position="1"/>
        <end position="44"/>
    </location>
</feature>
<evidence type="ECO:0000256" key="5">
    <source>
        <dbReference type="ARBA" id="ARBA00023002"/>
    </source>
</evidence>
<evidence type="ECO:0000313" key="8">
    <source>
        <dbReference type="EMBL" id="KAG5419221.1"/>
    </source>
</evidence>
<comment type="cofactor">
    <cofactor evidence="1">
        <name>FMN</name>
        <dbReference type="ChEBI" id="CHEBI:58210"/>
    </cofactor>
</comment>
<evidence type="ECO:0000256" key="6">
    <source>
        <dbReference type="SAM" id="MobiDB-lite"/>
    </source>
</evidence>
<keyword evidence="3" id="KW-0288">FMN</keyword>
<evidence type="ECO:0000256" key="4">
    <source>
        <dbReference type="ARBA" id="ARBA00022857"/>
    </source>
</evidence>
<dbReference type="CDD" id="cd02932">
    <property type="entry name" value="OYE_YqiM_FMN"/>
    <property type="match status" value="1"/>
</dbReference>
<evidence type="ECO:0000256" key="2">
    <source>
        <dbReference type="ARBA" id="ARBA00022630"/>
    </source>
</evidence>
<dbReference type="Proteomes" id="UP000669133">
    <property type="component" value="Unassembled WGS sequence"/>
</dbReference>
<dbReference type="PANTHER" id="PTHR43303">
    <property type="entry name" value="NADPH DEHYDROGENASE C23G7.10C-RELATED"/>
    <property type="match status" value="1"/>
</dbReference>
<dbReference type="RefSeq" id="XP_067548337.1">
    <property type="nucleotide sequence ID" value="XM_067691903.1"/>
</dbReference>
<name>A0A8H7ZI33_9ASCO</name>
<keyword evidence="9" id="KW-1185">Reference proteome</keyword>
<dbReference type="GeneID" id="93651617"/>
<evidence type="ECO:0000256" key="3">
    <source>
        <dbReference type="ARBA" id="ARBA00022643"/>
    </source>
</evidence>
<dbReference type="Gene3D" id="3.20.20.70">
    <property type="entry name" value="Aldolase class I"/>
    <property type="match status" value="1"/>
</dbReference>
<dbReference type="InterPro" id="IPR001155">
    <property type="entry name" value="OxRdtase_FMN_N"/>
</dbReference>
<keyword evidence="5" id="KW-0560">Oxidoreductase</keyword>
<dbReference type="GO" id="GO:0050661">
    <property type="term" value="F:NADP binding"/>
    <property type="evidence" value="ECO:0007669"/>
    <property type="project" value="InterPro"/>
</dbReference>
<gene>
    <name evidence="8" type="ORF">I9W82_002988</name>
</gene>
<sequence length="436" mass="47937">MTIPKEITPSDDVKRAPAVPYYTPDQPVKAGTFYQDESNPDQQPPALFKPLKVGPLTLQNRIGVSPMCQYSANDKLEATPFHLIHYGALVTRGPGITIVESTSVSPEGGLSPHNLGIWTQAQAESLKPVVEYAHSQKQLIAIQLGHGGRKASGQPPFMHLEQAADESIGGWPDKVVAPSAVAFRPHGNYPVPHELSLKDIKRIIKEFGDAAKRAVDISGFDAVEVHSAHGYLSNEFYSPISNKRTDEYGGSFENRVRFLLDVIDEIKTNIDINKTPIFVRISSVENSPDPEAWSIEDSKKLADLLIEKGVSLLDVSSGGNDYRQAARSNIDAKQQEPMHVPFARALKQHAGDKLVVSCVGGLDKDPQQLNRFVEEGAFDVALIGRGFLRNPGLVWSIADDLGVRTHQALQYGWGFWPNKQQIVDLIVRTEKLSAKD</sequence>
<reference evidence="8 9" key="1">
    <citation type="submission" date="2020-12" db="EMBL/GenBank/DDBJ databases">
        <title>Effect of drift, selection, and recombination on the evolution of hybrid genomes in Candida yeast pathogens.</title>
        <authorList>
            <person name="Mixao V."/>
            <person name="Ksiezopolska E."/>
            <person name="Saus E."/>
            <person name="Boekhout T."/>
            <person name="Gacser A."/>
            <person name="Gabaldon T."/>
        </authorList>
    </citation>
    <scope>NUCLEOTIDE SEQUENCE [LARGE SCALE GENOMIC DNA]</scope>
    <source>
        <strain evidence="8 9">BP57</strain>
    </source>
</reference>
<dbReference type="Pfam" id="PF00724">
    <property type="entry name" value="Oxidored_FMN"/>
    <property type="match status" value="1"/>
</dbReference>
<dbReference type="PANTHER" id="PTHR43303:SF4">
    <property type="entry name" value="NADPH DEHYDROGENASE C23G7.10C-RELATED"/>
    <property type="match status" value="1"/>
</dbReference>
<keyword evidence="2" id="KW-0285">Flavoprotein</keyword>
<evidence type="ECO:0000259" key="7">
    <source>
        <dbReference type="Pfam" id="PF00724"/>
    </source>
</evidence>
<dbReference type="SUPFAM" id="SSF51395">
    <property type="entry name" value="FMN-linked oxidoreductases"/>
    <property type="match status" value="1"/>
</dbReference>
<dbReference type="GO" id="GO:0010181">
    <property type="term" value="F:FMN binding"/>
    <property type="evidence" value="ECO:0007669"/>
    <property type="project" value="InterPro"/>
</dbReference>
<evidence type="ECO:0000313" key="9">
    <source>
        <dbReference type="Proteomes" id="UP000669133"/>
    </source>
</evidence>
<dbReference type="OrthoDB" id="72788at2759"/>
<protein>
    <submittedName>
        <fullName evidence="8">OYE32</fullName>
    </submittedName>
</protein>